<dbReference type="GO" id="GO:0008233">
    <property type="term" value="F:peptidase activity"/>
    <property type="evidence" value="ECO:0007669"/>
    <property type="project" value="UniProtKB-KW"/>
</dbReference>
<feature type="compositionally biased region" description="Low complexity" evidence="1">
    <location>
        <begin position="825"/>
        <end position="838"/>
    </location>
</feature>
<feature type="transmembrane region" description="Helical" evidence="2">
    <location>
        <begin position="24"/>
        <end position="42"/>
    </location>
</feature>
<dbReference type="EMBL" id="CP001643">
    <property type="protein sequence ID" value="ACU85962.1"/>
    <property type="molecule type" value="Genomic_DNA"/>
</dbReference>
<keyword evidence="2" id="KW-1133">Transmembrane helix</keyword>
<evidence type="ECO:0000259" key="3">
    <source>
        <dbReference type="SMART" id="SM00460"/>
    </source>
</evidence>
<keyword evidence="4" id="KW-0645">Protease</keyword>
<evidence type="ECO:0000256" key="1">
    <source>
        <dbReference type="SAM" id="MobiDB-lite"/>
    </source>
</evidence>
<feature type="transmembrane region" description="Helical" evidence="2">
    <location>
        <begin position="48"/>
        <end position="69"/>
    </location>
</feature>
<feature type="compositionally biased region" description="Acidic residues" evidence="1">
    <location>
        <begin position="589"/>
        <end position="606"/>
    </location>
</feature>
<feature type="transmembrane region" description="Helical" evidence="2">
    <location>
        <begin position="645"/>
        <end position="669"/>
    </location>
</feature>
<evidence type="ECO:0000313" key="4">
    <source>
        <dbReference type="EMBL" id="ACU85962.1"/>
    </source>
</evidence>
<feature type="transmembrane region" description="Helical" evidence="2">
    <location>
        <begin position="81"/>
        <end position="104"/>
    </location>
</feature>
<name>C7MEF5_BRAFD</name>
<dbReference type="eggNOG" id="COG1305">
    <property type="taxonomic scope" value="Bacteria"/>
</dbReference>
<dbReference type="STRING" id="446465.Bfae_21580"/>
<keyword evidence="5" id="KW-1185">Reference proteome</keyword>
<dbReference type="PATRIC" id="fig|446465.5.peg.2140"/>
<dbReference type="InterPro" id="IPR052901">
    <property type="entry name" value="Bact_TGase-like"/>
</dbReference>
<sequence length="844" mass="92023">MSTTTGRATRPPSYFSTVPHGRRALDLAALGALFVLAVLGFHHVYGGIQYVLTGLMALVFGTLIALVGARWRWGPLRIAPLLLVVYFLFGPMFAAPTRALWGIVPTPGALWELLRAPVTAWKSVLTVAPPVGSAQGVLAVVWISVLLLSLLGTSIVMRSRFYVLAWLFPLALLGVTIVFGTDQAVSPVLRGVLFAIISVAWLTWRFEAARLSSARSTIISDTVRPGSWKNPVLRRRVIGGAVIMALAGGGAVAARPLLDPPSGTIRYAARDHISPPFDPQEYVSPLSEFRGYLKEQRAETLFTVTGAHSGQQIRLASMDQWDLQVYNVASSTSKDSASGAFLRTAPGVDLHEGSSQEQVSTVTIGAYTGVWMPTLGTRVDRIDLEDMAADRTGVTAENLYLNQKSQTLVNARGVREGDVYELSYEPYTEPTAEELRTARFAEIELPENAPAERLTQAADEWAGDSDSDHERFQHLSRAVKEDAFFSHGLDDQAASLSGHGTSRLIAMLEDVGFDEDTPDAQPLGRIGDEEQFAALTAALARSIDIPARVVMGFEVPEGKEGTVEITGEDVTAWVEVAFEDIGWVRFDPAPDDDDEPTEPLPEEVDEPLPQVAQPPPPPAEPPSPPPGAMSDDSEKEEDLPEPTSWAVYMGIGLTPVALLLLAVLAVLLAKGRRRGRRRTTGAPPARIDGGWQEILDLMADQGRRPDPLLTRAETAARLDAEIPAMGAPLLASRADRAVFGPDDLAEDVAEEYWTHVMAARRSMSAAVPWHRRLRAAVSLRSFRRRSVERRGERKRVRARARARARAERRAVTLRRGRSSLRGTAKRSTATRPTSTTPTRKGRAR</sequence>
<dbReference type="PANTHER" id="PTHR42736:SF1">
    <property type="entry name" value="PROTEIN-GLUTAMINE GAMMA-GLUTAMYLTRANSFERASE"/>
    <property type="match status" value="1"/>
</dbReference>
<feature type="transmembrane region" description="Helical" evidence="2">
    <location>
        <begin position="187"/>
        <end position="206"/>
    </location>
</feature>
<dbReference type="PANTHER" id="PTHR42736">
    <property type="entry name" value="PROTEIN-GLUTAMINE GAMMA-GLUTAMYLTRANSFERASE"/>
    <property type="match status" value="1"/>
</dbReference>
<dbReference type="InterPro" id="IPR002931">
    <property type="entry name" value="Transglutaminase-like"/>
</dbReference>
<dbReference type="Pfam" id="PF01841">
    <property type="entry name" value="Transglut_core"/>
    <property type="match status" value="1"/>
</dbReference>
<protein>
    <submittedName>
        <fullName evidence="4">Transglutaminase-like enzyme, predicted cysteine protease</fullName>
    </submittedName>
</protein>
<dbReference type="OrthoDB" id="3651060at2"/>
<gene>
    <name evidence="4" type="ordered locus">Bfae_21580</name>
</gene>
<feature type="compositionally biased region" description="Acidic residues" evidence="1">
    <location>
        <begin position="631"/>
        <end position="640"/>
    </location>
</feature>
<dbReference type="SUPFAM" id="SSF54001">
    <property type="entry name" value="Cysteine proteinases"/>
    <property type="match status" value="1"/>
</dbReference>
<keyword evidence="4" id="KW-0378">Hydrolase</keyword>
<dbReference type="HOGENOM" id="CLU_012121_2_0_11"/>
<feature type="transmembrane region" description="Helical" evidence="2">
    <location>
        <begin position="124"/>
        <end position="149"/>
    </location>
</feature>
<accession>C7MEF5</accession>
<reference evidence="4 5" key="1">
    <citation type="journal article" date="2009" name="Stand. Genomic Sci.">
        <title>Complete genome sequence of Brachybacterium faecium type strain (Schefferle 6-10).</title>
        <authorList>
            <person name="Lapidus A."/>
            <person name="Pukall R."/>
            <person name="Labuttii K."/>
            <person name="Copeland A."/>
            <person name="Del Rio T.G."/>
            <person name="Nolan M."/>
            <person name="Chen F."/>
            <person name="Lucas S."/>
            <person name="Tice H."/>
            <person name="Cheng J.F."/>
            <person name="Bruce D."/>
            <person name="Goodwin L."/>
            <person name="Pitluck S."/>
            <person name="Rohde M."/>
            <person name="Goker M."/>
            <person name="Pati A."/>
            <person name="Ivanova N."/>
            <person name="Mavrommatis K."/>
            <person name="Chen A."/>
            <person name="Palaniappan K."/>
            <person name="D'haeseleer P."/>
            <person name="Chain P."/>
            <person name="Bristow J."/>
            <person name="Eisen J.A."/>
            <person name="Markowitz V."/>
            <person name="Hugenholtz P."/>
            <person name="Kyrpides N.C."/>
            <person name="Klenk H.P."/>
        </authorList>
    </citation>
    <scope>NUCLEOTIDE SEQUENCE [LARGE SCALE GENOMIC DNA]</scope>
    <source>
        <strain evidence="5">ATCC 43885 / DSM 4810 / JCM 11609 / LMG 19847 / NBRC 14762 / NCIMB 9860 / 6-10</strain>
    </source>
</reference>
<dbReference type="GO" id="GO:0006508">
    <property type="term" value="P:proteolysis"/>
    <property type="evidence" value="ECO:0007669"/>
    <property type="project" value="UniProtKB-KW"/>
</dbReference>
<feature type="transmembrane region" description="Helical" evidence="2">
    <location>
        <begin position="161"/>
        <end position="181"/>
    </location>
</feature>
<evidence type="ECO:0000313" key="5">
    <source>
        <dbReference type="Proteomes" id="UP000001919"/>
    </source>
</evidence>
<proteinExistence type="predicted"/>
<dbReference type="KEGG" id="bfa:Bfae_21580"/>
<feature type="region of interest" description="Disordered" evidence="1">
    <location>
        <begin position="585"/>
        <end position="641"/>
    </location>
</feature>
<feature type="compositionally biased region" description="Pro residues" evidence="1">
    <location>
        <begin position="612"/>
        <end position="627"/>
    </location>
</feature>
<feature type="region of interest" description="Disordered" evidence="1">
    <location>
        <begin position="786"/>
        <end position="844"/>
    </location>
</feature>
<keyword evidence="2" id="KW-0472">Membrane</keyword>
<dbReference type="AlphaFoldDB" id="C7MEF5"/>
<dbReference type="InterPro" id="IPR038765">
    <property type="entry name" value="Papain-like_cys_pep_sf"/>
</dbReference>
<dbReference type="Proteomes" id="UP000001919">
    <property type="component" value="Chromosome"/>
</dbReference>
<feature type="compositionally biased region" description="Basic residues" evidence="1">
    <location>
        <begin position="786"/>
        <end position="803"/>
    </location>
</feature>
<organism evidence="4 5">
    <name type="scientific">Brachybacterium faecium (strain ATCC 43885 / DSM 4810 / JCM 11609 / LMG 19847 / NBRC 14762 / NCIMB 9860 / 6-10)</name>
    <dbReference type="NCBI Taxonomy" id="446465"/>
    <lineage>
        <taxon>Bacteria</taxon>
        <taxon>Bacillati</taxon>
        <taxon>Actinomycetota</taxon>
        <taxon>Actinomycetes</taxon>
        <taxon>Micrococcales</taxon>
        <taxon>Dermabacteraceae</taxon>
        <taxon>Brachybacterium</taxon>
    </lineage>
</organism>
<evidence type="ECO:0000256" key="2">
    <source>
        <dbReference type="SAM" id="Phobius"/>
    </source>
</evidence>
<dbReference type="SMART" id="SM00460">
    <property type="entry name" value="TGc"/>
    <property type="match status" value="1"/>
</dbReference>
<dbReference type="Gene3D" id="3.10.620.30">
    <property type="match status" value="1"/>
</dbReference>
<feature type="domain" description="Transglutaminase-like" evidence="3">
    <location>
        <begin position="520"/>
        <end position="590"/>
    </location>
</feature>
<feature type="transmembrane region" description="Helical" evidence="2">
    <location>
        <begin position="237"/>
        <end position="258"/>
    </location>
</feature>
<keyword evidence="2" id="KW-0812">Transmembrane</keyword>